<protein>
    <submittedName>
        <fullName evidence="1">Uncharacterized protein</fullName>
    </submittedName>
</protein>
<accession>A0A426XLX2</accession>
<name>A0A426XLX2_ENSVE</name>
<dbReference type="AlphaFoldDB" id="A0A426XLX2"/>
<dbReference type="EMBL" id="AMZH03019332">
    <property type="protein sequence ID" value="RRT40507.1"/>
    <property type="molecule type" value="Genomic_DNA"/>
</dbReference>
<gene>
    <name evidence="1" type="ORF">B296_00058499</name>
</gene>
<proteinExistence type="predicted"/>
<organism evidence="1 2">
    <name type="scientific">Ensete ventricosum</name>
    <name type="common">Abyssinian banana</name>
    <name type="synonym">Musa ensete</name>
    <dbReference type="NCBI Taxonomy" id="4639"/>
    <lineage>
        <taxon>Eukaryota</taxon>
        <taxon>Viridiplantae</taxon>
        <taxon>Streptophyta</taxon>
        <taxon>Embryophyta</taxon>
        <taxon>Tracheophyta</taxon>
        <taxon>Spermatophyta</taxon>
        <taxon>Magnoliopsida</taxon>
        <taxon>Liliopsida</taxon>
        <taxon>Zingiberales</taxon>
        <taxon>Musaceae</taxon>
        <taxon>Ensete</taxon>
    </lineage>
</organism>
<reference evidence="1 2" key="1">
    <citation type="journal article" date="2014" name="Agronomy (Basel)">
        <title>A Draft Genome Sequence for Ensete ventricosum, the Drought-Tolerant Tree Against Hunger.</title>
        <authorList>
            <person name="Harrison J."/>
            <person name="Moore K.A."/>
            <person name="Paszkiewicz K."/>
            <person name="Jones T."/>
            <person name="Grant M."/>
            <person name="Ambacheew D."/>
            <person name="Muzemil S."/>
            <person name="Studholme D.J."/>
        </authorList>
    </citation>
    <scope>NUCLEOTIDE SEQUENCE [LARGE SCALE GENOMIC DNA]</scope>
</reference>
<evidence type="ECO:0000313" key="1">
    <source>
        <dbReference type="EMBL" id="RRT40507.1"/>
    </source>
</evidence>
<sequence length="110" mass="12599">MVEDPQVLTRPGDRRLPVLHLPLHHRRIFLDRTVHRRLLGSSQLHPAALQCQHLQAPSRLLLLADMARHLLEGSSDRDRVGCLHYRPLMAVLSLCKNPSQQGDHHIETPH</sequence>
<comment type="caution">
    <text evidence="1">The sequence shown here is derived from an EMBL/GenBank/DDBJ whole genome shotgun (WGS) entry which is preliminary data.</text>
</comment>
<evidence type="ECO:0000313" key="2">
    <source>
        <dbReference type="Proteomes" id="UP000287651"/>
    </source>
</evidence>
<dbReference type="Proteomes" id="UP000287651">
    <property type="component" value="Unassembled WGS sequence"/>
</dbReference>